<dbReference type="PANTHER" id="PTHR43156:SF2">
    <property type="entry name" value="STAGE II SPORULATION PROTEIN E"/>
    <property type="match status" value="1"/>
</dbReference>
<dbReference type="EMBL" id="AP035768">
    <property type="protein sequence ID" value="BFO16730.1"/>
    <property type="molecule type" value="Genomic_DNA"/>
</dbReference>
<dbReference type="GO" id="GO:0016791">
    <property type="term" value="F:phosphatase activity"/>
    <property type="evidence" value="ECO:0007669"/>
    <property type="project" value="TreeGrafter"/>
</dbReference>
<dbReference type="InterPro" id="IPR001932">
    <property type="entry name" value="PPM-type_phosphatase-like_dom"/>
</dbReference>
<protein>
    <recommendedName>
        <fullName evidence="2">PPM-type phosphatase domain-containing protein</fullName>
    </recommendedName>
</protein>
<dbReference type="Gene3D" id="3.60.40.10">
    <property type="entry name" value="PPM-type phosphatase domain"/>
    <property type="match status" value="1"/>
</dbReference>
<evidence type="ECO:0000313" key="3">
    <source>
        <dbReference type="EMBL" id="BFO16730.1"/>
    </source>
</evidence>
<dbReference type="PANTHER" id="PTHR43156">
    <property type="entry name" value="STAGE II SPORULATION PROTEIN E-RELATED"/>
    <property type="match status" value="1"/>
</dbReference>
<reference evidence="3" key="1">
    <citation type="submission" date="2024-06" db="EMBL/GenBank/DDBJ databases">
        <authorList>
            <consortium name="consrtm"/>
            <person name="Uemura M."/>
            <person name="Terahara T."/>
        </authorList>
    </citation>
    <scope>NUCLEOTIDE SEQUENCE</scope>
    <source>
        <strain evidence="3">KM77-8</strain>
    </source>
</reference>
<reference evidence="3" key="2">
    <citation type="submission" date="2024-07" db="EMBL/GenBank/DDBJ databases">
        <title>Streptomyces haneummycinica sp. nov., a new antibiotic-producing actinobacterium isolated from marine sediment.</title>
        <authorList>
            <person name="Uemura M."/>
            <person name="Hamada M."/>
            <person name="Hirano S."/>
            <person name="Kobayashi K."/>
            <person name="Ohshiro T."/>
            <person name="Kobayashi T."/>
            <person name="Terahara T."/>
        </authorList>
    </citation>
    <scope>NUCLEOTIDE SEQUENCE</scope>
    <source>
        <strain evidence="3">KM77-8</strain>
    </source>
</reference>
<evidence type="ECO:0000256" key="1">
    <source>
        <dbReference type="ARBA" id="ARBA00022801"/>
    </source>
</evidence>
<dbReference type="AlphaFoldDB" id="A0AAT9HGW8"/>
<sequence length="139" mass="14954">MFGHGLRSAVTMGRLRTAVRNFSTLDLPPDDLLARLDDVVIQMNTEAGTCEDGIAGATCLYAIYDPVSHSCAMARAGHFPPAIVHPDGRAELLDLPAGPPLGVGGLRFEAVELELPEATQVVLYTDGLIEDRRRDVGWV</sequence>
<keyword evidence="1" id="KW-0378">Hydrolase</keyword>
<organism evidence="3">
    <name type="scientific">Streptomyces haneummycinicus</name>
    <dbReference type="NCBI Taxonomy" id="3074435"/>
    <lineage>
        <taxon>Bacteria</taxon>
        <taxon>Bacillati</taxon>
        <taxon>Actinomycetota</taxon>
        <taxon>Actinomycetes</taxon>
        <taxon>Kitasatosporales</taxon>
        <taxon>Streptomycetaceae</taxon>
        <taxon>Streptomyces</taxon>
    </lineage>
</organism>
<name>A0AAT9HGW8_9ACTN</name>
<dbReference type="Pfam" id="PF07228">
    <property type="entry name" value="SpoIIE"/>
    <property type="match status" value="1"/>
</dbReference>
<accession>A0AAT9HGW8</accession>
<proteinExistence type="predicted"/>
<feature type="domain" description="PPM-type phosphatase" evidence="2">
    <location>
        <begin position="3"/>
        <end position="137"/>
    </location>
</feature>
<dbReference type="InterPro" id="IPR036457">
    <property type="entry name" value="PPM-type-like_dom_sf"/>
</dbReference>
<evidence type="ECO:0000259" key="2">
    <source>
        <dbReference type="Pfam" id="PF07228"/>
    </source>
</evidence>
<gene>
    <name evidence="3" type="ORF">SHKM778_31180</name>
</gene>
<dbReference type="InterPro" id="IPR052016">
    <property type="entry name" value="Bact_Sigma-Reg"/>
</dbReference>